<keyword evidence="1" id="KW-0472">Membrane</keyword>
<feature type="transmembrane region" description="Helical" evidence="1">
    <location>
        <begin position="153"/>
        <end position="170"/>
    </location>
</feature>
<evidence type="ECO:0000313" key="3">
    <source>
        <dbReference type="Proteomes" id="UP000297472"/>
    </source>
</evidence>
<sequence length="219" mass="22801">MRARRVAISGGWAAVVAGMLGAGAAAFLLVVPPVVEADRYSFPLTAAGFAIIQIAFFLHHLLVVWALWAFWRAGLAGRGVLATIGGIASVLAMLALSVQELLVINAADSAYPSPLTDVIEAAFGTITLATGAALIVLGIAAVRARVLSGSGRWLMLGIGVWVIVPLTPAIFAGFELGRIAIGLWLLLFTWLGAEMIRYARTSNAAVADTVAQPRIGAGR</sequence>
<name>A0A4Y8JYI4_9MICO</name>
<feature type="transmembrane region" description="Helical" evidence="1">
    <location>
        <begin position="12"/>
        <end position="35"/>
    </location>
</feature>
<dbReference type="RefSeq" id="WP_134422381.1">
    <property type="nucleotide sequence ID" value="NZ_SOHA01000001.1"/>
</dbReference>
<dbReference type="AlphaFoldDB" id="A0A4Y8JYI4"/>
<feature type="transmembrane region" description="Helical" evidence="1">
    <location>
        <begin position="176"/>
        <end position="193"/>
    </location>
</feature>
<keyword evidence="1" id="KW-1133">Transmembrane helix</keyword>
<dbReference type="EMBL" id="SOHA01000001">
    <property type="protein sequence ID" value="TFD34165.1"/>
    <property type="molecule type" value="Genomic_DNA"/>
</dbReference>
<evidence type="ECO:0008006" key="4">
    <source>
        <dbReference type="Google" id="ProtNLM"/>
    </source>
</evidence>
<feature type="transmembrane region" description="Helical" evidence="1">
    <location>
        <begin position="118"/>
        <end position="141"/>
    </location>
</feature>
<feature type="transmembrane region" description="Helical" evidence="1">
    <location>
        <begin position="47"/>
        <end position="68"/>
    </location>
</feature>
<keyword evidence="3" id="KW-1185">Reference proteome</keyword>
<organism evidence="2 3">
    <name type="scientific">Cryobacterium cryoconiti</name>
    <dbReference type="NCBI Taxonomy" id="1259239"/>
    <lineage>
        <taxon>Bacteria</taxon>
        <taxon>Bacillati</taxon>
        <taxon>Actinomycetota</taxon>
        <taxon>Actinomycetes</taxon>
        <taxon>Micrococcales</taxon>
        <taxon>Microbacteriaceae</taxon>
        <taxon>Cryobacterium</taxon>
    </lineage>
</organism>
<comment type="caution">
    <text evidence="2">The sequence shown here is derived from an EMBL/GenBank/DDBJ whole genome shotgun (WGS) entry which is preliminary data.</text>
</comment>
<keyword evidence="1" id="KW-0812">Transmembrane</keyword>
<reference evidence="2 3" key="1">
    <citation type="submission" date="2019-03" db="EMBL/GenBank/DDBJ databases">
        <title>Genomics of glacier-inhabiting Cryobacterium strains.</title>
        <authorList>
            <person name="Liu Q."/>
            <person name="Xin Y.-H."/>
        </authorList>
    </citation>
    <scope>NUCLEOTIDE SEQUENCE [LARGE SCALE GENOMIC DNA]</scope>
    <source>
        <strain evidence="2 3">TMT1-51</strain>
    </source>
</reference>
<evidence type="ECO:0000313" key="2">
    <source>
        <dbReference type="EMBL" id="TFD34165.1"/>
    </source>
</evidence>
<accession>A0A4Y8JYI4</accession>
<protein>
    <recommendedName>
        <fullName evidence="4">DUF4386 family protein</fullName>
    </recommendedName>
</protein>
<feature type="transmembrane region" description="Helical" evidence="1">
    <location>
        <begin position="80"/>
        <end position="98"/>
    </location>
</feature>
<proteinExistence type="predicted"/>
<dbReference type="OrthoDB" id="4964600at2"/>
<gene>
    <name evidence="2" type="ORF">E3T49_00380</name>
</gene>
<evidence type="ECO:0000256" key="1">
    <source>
        <dbReference type="SAM" id="Phobius"/>
    </source>
</evidence>
<dbReference type="Proteomes" id="UP000297472">
    <property type="component" value="Unassembled WGS sequence"/>
</dbReference>